<feature type="signal peptide" evidence="1">
    <location>
        <begin position="1"/>
        <end position="21"/>
    </location>
</feature>
<organism evidence="2 3">
    <name type="scientific">Blastomonas natatoria</name>
    <dbReference type="NCBI Taxonomy" id="34015"/>
    <lineage>
        <taxon>Bacteria</taxon>
        <taxon>Pseudomonadati</taxon>
        <taxon>Pseudomonadota</taxon>
        <taxon>Alphaproteobacteria</taxon>
        <taxon>Sphingomonadales</taxon>
        <taxon>Sphingomonadaceae</taxon>
        <taxon>Blastomonas</taxon>
    </lineage>
</organism>
<keyword evidence="3" id="KW-1185">Reference proteome</keyword>
<keyword evidence="1" id="KW-0732">Signal</keyword>
<name>A0A2V3V3G6_9SPHN</name>
<evidence type="ECO:0000256" key="1">
    <source>
        <dbReference type="SAM" id="SignalP"/>
    </source>
</evidence>
<reference evidence="2 3" key="1">
    <citation type="submission" date="2018-05" db="EMBL/GenBank/DDBJ databases">
        <title>Genomic Encyclopedia of Type Strains, Phase IV (KMG-IV): sequencing the most valuable type-strain genomes for metagenomic binning, comparative biology and taxonomic classification.</title>
        <authorList>
            <person name="Goeker M."/>
        </authorList>
    </citation>
    <scope>NUCLEOTIDE SEQUENCE [LARGE SCALE GENOMIC DNA]</scope>
    <source>
        <strain evidence="2 3">DSM 3183</strain>
    </source>
</reference>
<dbReference type="AlphaFoldDB" id="A0A2V3V3G6"/>
<sequence length="253" mass="27638">MLAMWRLAFPLFSFMAAPVSAPPSEPLPTGTFTNEEQVYFDAEVGGTPPPWIGVRIEVAETGLVWKTIDRLGTVLASTPVQAGQTEWMIGTCALTTRTDADGAMEFVPGSGECTGVTLPVRLDRTALTLRLADGRETRLLRARPFTCWMSVRRDRPKSDGSDDWLFQPGMATHDQGGRLRLGGGDSGAPEAIIRIRNVVWPPPSRNRSSIVLYVFTPDDMNRAVAYGWADPGAVRVGINQRWMQASCTLDGAE</sequence>
<dbReference type="EMBL" id="QJJM01000005">
    <property type="protein sequence ID" value="PXW76276.1"/>
    <property type="molecule type" value="Genomic_DNA"/>
</dbReference>
<dbReference type="Proteomes" id="UP000248014">
    <property type="component" value="Unassembled WGS sequence"/>
</dbReference>
<comment type="caution">
    <text evidence="2">The sequence shown here is derived from an EMBL/GenBank/DDBJ whole genome shotgun (WGS) entry which is preliminary data.</text>
</comment>
<feature type="chain" id="PRO_5015960630" evidence="1">
    <location>
        <begin position="22"/>
        <end position="253"/>
    </location>
</feature>
<accession>A0A2V3V3G6</accession>
<gene>
    <name evidence="2" type="ORF">C7451_10547</name>
</gene>
<proteinExistence type="predicted"/>
<evidence type="ECO:0000313" key="3">
    <source>
        <dbReference type="Proteomes" id="UP000248014"/>
    </source>
</evidence>
<protein>
    <submittedName>
        <fullName evidence="2">Uncharacterized protein</fullName>
    </submittedName>
</protein>
<evidence type="ECO:0000313" key="2">
    <source>
        <dbReference type="EMBL" id="PXW76276.1"/>
    </source>
</evidence>